<protein>
    <submittedName>
        <fullName evidence="2">Glucosamine 6-phosphate N-acetyltransferase</fullName>
    </submittedName>
</protein>
<dbReference type="AlphaFoldDB" id="A0A8H6ZF55"/>
<comment type="caution">
    <text evidence="2">The sequence shown here is derived from an EMBL/GenBank/DDBJ whole genome shotgun (WGS) entry which is preliminary data.</text>
</comment>
<keyword evidence="3" id="KW-1185">Reference proteome</keyword>
<dbReference type="InterPro" id="IPR016181">
    <property type="entry name" value="Acyl_CoA_acyltransferase"/>
</dbReference>
<dbReference type="Gene3D" id="3.40.630.30">
    <property type="match status" value="1"/>
</dbReference>
<dbReference type="Pfam" id="PF13508">
    <property type="entry name" value="Acetyltransf_7"/>
    <property type="match status" value="1"/>
</dbReference>
<dbReference type="GO" id="GO:0006048">
    <property type="term" value="P:UDP-N-acetylglucosamine biosynthetic process"/>
    <property type="evidence" value="ECO:0007669"/>
    <property type="project" value="UniProtKB-UniPathway"/>
</dbReference>
<dbReference type="EMBL" id="JACAZH010000002">
    <property type="protein sequence ID" value="KAF7374510.1"/>
    <property type="molecule type" value="Genomic_DNA"/>
</dbReference>
<gene>
    <name evidence="2" type="ORF">MSAN_00335600</name>
</gene>
<evidence type="ECO:0000259" key="1">
    <source>
        <dbReference type="PROSITE" id="PS51186"/>
    </source>
</evidence>
<sequence length="179" mass="20363">MSSSKIISTEIVFGQGDDAQAILPDCYRLRKEVFHIEQGISLDTEYDGADNIAVHFLLRVTEHDPVSGESIVKGVGTIRVTTPDVYPAVNRYKLSRMAVDKGYRQHRFGRLLVARLHEWIQEHAKATNRPAEVECYSHIFTMGFYTKFGYIPEGEKYNKKSGPNGHLLLQKMVLRLPLL</sequence>
<dbReference type="GO" id="GO:0016747">
    <property type="term" value="F:acyltransferase activity, transferring groups other than amino-acyl groups"/>
    <property type="evidence" value="ECO:0007669"/>
    <property type="project" value="InterPro"/>
</dbReference>
<evidence type="ECO:0000313" key="3">
    <source>
        <dbReference type="Proteomes" id="UP000623467"/>
    </source>
</evidence>
<dbReference type="InterPro" id="IPR000182">
    <property type="entry name" value="GNAT_dom"/>
</dbReference>
<keyword evidence="2" id="KW-0808">Transferase</keyword>
<dbReference type="OrthoDB" id="329272at2759"/>
<evidence type="ECO:0000313" key="2">
    <source>
        <dbReference type="EMBL" id="KAF7374510.1"/>
    </source>
</evidence>
<dbReference type="PROSITE" id="PS51186">
    <property type="entry name" value="GNAT"/>
    <property type="match status" value="1"/>
</dbReference>
<dbReference type="SUPFAM" id="SSF55729">
    <property type="entry name" value="Acyl-CoA N-acyltransferases (Nat)"/>
    <property type="match status" value="1"/>
</dbReference>
<dbReference type="Proteomes" id="UP000623467">
    <property type="component" value="Unassembled WGS sequence"/>
</dbReference>
<feature type="domain" description="N-acetyltransferase" evidence="1">
    <location>
        <begin position="27"/>
        <end position="174"/>
    </location>
</feature>
<proteinExistence type="predicted"/>
<accession>A0A8H6ZF55</accession>
<organism evidence="2 3">
    <name type="scientific">Mycena sanguinolenta</name>
    <dbReference type="NCBI Taxonomy" id="230812"/>
    <lineage>
        <taxon>Eukaryota</taxon>
        <taxon>Fungi</taxon>
        <taxon>Dikarya</taxon>
        <taxon>Basidiomycota</taxon>
        <taxon>Agaricomycotina</taxon>
        <taxon>Agaricomycetes</taxon>
        <taxon>Agaricomycetidae</taxon>
        <taxon>Agaricales</taxon>
        <taxon>Marasmiineae</taxon>
        <taxon>Mycenaceae</taxon>
        <taxon>Mycena</taxon>
    </lineage>
</organism>
<reference evidence="2" key="1">
    <citation type="submission" date="2020-05" db="EMBL/GenBank/DDBJ databases">
        <title>Mycena genomes resolve the evolution of fungal bioluminescence.</title>
        <authorList>
            <person name="Tsai I.J."/>
        </authorList>
    </citation>
    <scope>NUCLEOTIDE SEQUENCE</scope>
    <source>
        <strain evidence="2">160909Yilan</strain>
    </source>
</reference>
<name>A0A8H6ZF55_9AGAR</name>
<dbReference type="UniPathway" id="UPA00113">
    <property type="reaction ID" value="UER00529"/>
</dbReference>